<feature type="compositionally biased region" description="Polar residues" evidence="1">
    <location>
        <begin position="108"/>
        <end position="117"/>
    </location>
</feature>
<name>A0A4Z2EH10_9TELE</name>
<proteinExistence type="predicted"/>
<evidence type="ECO:0000256" key="1">
    <source>
        <dbReference type="SAM" id="MobiDB-lite"/>
    </source>
</evidence>
<feature type="region of interest" description="Disordered" evidence="1">
    <location>
        <begin position="105"/>
        <end position="142"/>
    </location>
</feature>
<comment type="caution">
    <text evidence="2">The sequence shown here is derived from an EMBL/GenBank/DDBJ whole genome shotgun (WGS) entry which is preliminary data.</text>
</comment>
<evidence type="ECO:0000313" key="2">
    <source>
        <dbReference type="EMBL" id="TNN28073.1"/>
    </source>
</evidence>
<organism evidence="2 3">
    <name type="scientific">Liparis tanakae</name>
    <name type="common">Tanaka's snailfish</name>
    <dbReference type="NCBI Taxonomy" id="230148"/>
    <lineage>
        <taxon>Eukaryota</taxon>
        <taxon>Metazoa</taxon>
        <taxon>Chordata</taxon>
        <taxon>Craniata</taxon>
        <taxon>Vertebrata</taxon>
        <taxon>Euteleostomi</taxon>
        <taxon>Actinopterygii</taxon>
        <taxon>Neopterygii</taxon>
        <taxon>Teleostei</taxon>
        <taxon>Neoteleostei</taxon>
        <taxon>Acanthomorphata</taxon>
        <taxon>Eupercaria</taxon>
        <taxon>Perciformes</taxon>
        <taxon>Cottioidei</taxon>
        <taxon>Cottales</taxon>
        <taxon>Liparidae</taxon>
        <taxon>Liparis</taxon>
    </lineage>
</organism>
<accession>A0A4Z2EH10</accession>
<evidence type="ECO:0000313" key="3">
    <source>
        <dbReference type="Proteomes" id="UP000314294"/>
    </source>
</evidence>
<dbReference type="AlphaFoldDB" id="A0A4Z2EH10"/>
<reference evidence="2 3" key="1">
    <citation type="submission" date="2019-03" db="EMBL/GenBank/DDBJ databases">
        <title>First draft genome of Liparis tanakae, snailfish: a comprehensive survey of snailfish specific genes.</title>
        <authorList>
            <person name="Kim W."/>
            <person name="Song I."/>
            <person name="Jeong J.-H."/>
            <person name="Kim D."/>
            <person name="Kim S."/>
            <person name="Ryu S."/>
            <person name="Song J.Y."/>
            <person name="Lee S.K."/>
        </authorList>
    </citation>
    <scope>NUCLEOTIDE SEQUENCE [LARGE SCALE GENOMIC DNA]</scope>
    <source>
        <tissue evidence="2">Muscle</tissue>
    </source>
</reference>
<sequence>MSRRQRDSCGEPGSFYQMCADVRFIITSVYFHHFTEFSAALSVGSQSGSGANSVGSDKRPGGGGAAGPVQCVVHKAHIPRLRERLNPADRSASFSCALAASEPITGVPGSNQESGSGISPKKSACGSRLRRGGFAGQPARPDRRHYRCRRMALEHSPTPPTLQTERPRSFAGHPVRMVLRNQWRKLSVNNNREQRRERFKPT</sequence>
<feature type="region of interest" description="Disordered" evidence="1">
    <location>
        <begin position="48"/>
        <end position="68"/>
    </location>
</feature>
<dbReference type="Proteomes" id="UP000314294">
    <property type="component" value="Unassembled WGS sequence"/>
</dbReference>
<dbReference type="EMBL" id="SRLO01007339">
    <property type="protein sequence ID" value="TNN28073.1"/>
    <property type="molecule type" value="Genomic_DNA"/>
</dbReference>
<gene>
    <name evidence="2" type="ORF">EYF80_061780</name>
</gene>
<keyword evidence="3" id="KW-1185">Reference proteome</keyword>
<protein>
    <submittedName>
        <fullName evidence="2">Uncharacterized protein</fullName>
    </submittedName>
</protein>